<evidence type="ECO:0000313" key="2">
    <source>
        <dbReference type="Proteomes" id="UP000019184"/>
    </source>
</evidence>
<proteinExistence type="predicted"/>
<organism evidence="1 2">
    <name type="scientific">Candidatus Contendobacter odensis Run_B_J11</name>
    <dbReference type="NCBI Taxonomy" id="1400861"/>
    <lineage>
        <taxon>Bacteria</taxon>
        <taxon>Pseudomonadati</taxon>
        <taxon>Pseudomonadota</taxon>
        <taxon>Gammaproteobacteria</taxon>
        <taxon>Candidatus Competibacteraceae</taxon>
        <taxon>Candidatus Contendibacter</taxon>
    </lineage>
</organism>
<dbReference type="AlphaFoldDB" id="A0A7U7J5X8"/>
<accession>A0A7U7J5X8</accession>
<dbReference type="InterPro" id="IPR036412">
    <property type="entry name" value="HAD-like_sf"/>
</dbReference>
<dbReference type="Proteomes" id="UP000019184">
    <property type="component" value="Unassembled WGS sequence"/>
</dbReference>
<comment type="caution">
    <text evidence="1">The sequence shown here is derived from an EMBL/GenBank/DDBJ whole genome shotgun (WGS) entry which is preliminary data.</text>
</comment>
<name>A0A7U7J5X8_9GAMM</name>
<reference evidence="1 2" key="1">
    <citation type="journal article" date="2014" name="ISME J.">
        <title>Candidatus Competibacter-lineage genomes retrieved from metagenomes reveal functional metabolic diversity.</title>
        <authorList>
            <person name="McIlroy S.J."/>
            <person name="Albertsen M."/>
            <person name="Andresen E.K."/>
            <person name="Saunders A.M."/>
            <person name="Kristiansen R."/>
            <person name="Stokholm-Bjerregaard M."/>
            <person name="Nielsen K.L."/>
            <person name="Nielsen P.H."/>
        </authorList>
    </citation>
    <scope>NUCLEOTIDE SEQUENCE [LARGE SCALE GENOMIC DNA]</scope>
    <source>
        <strain evidence="1 2">Run_B_J11</strain>
    </source>
</reference>
<dbReference type="EMBL" id="CBTK010000287">
    <property type="protein sequence ID" value="CDH47033.1"/>
    <property type="molecule type" value="Genomic_DNA"/>
</dbReference>
<sequence length="240" mass="26393">MDLSIRLFDVDGTITMPGVDIWHLVTRNFAVSPAEFDNAVADWKAGMKQGSCPYTESKKMMKKGLQLMKSGVGDKEVQEEAEKVTLSILHMVFPGAIEYVKRSIHCGFRVVFATTNYDTGGKGFISALKRAGMLNAGEADAIAVSGSVINWKDREVLHFNMDRGKVRGICEVLGVSQDALGDMIDSSYGDDPSGNDREILRIAPKAYVIRNNKNKHLQLPSNMQLTDWDFINAQTSALGS</sequence>
<evidence type="ECO:0008006" key="3">
    <source>
        <dbReference type="Google" id="ProtNLM"/>
    </source>
</evidence>
<dbReference type="RefSeq" id="WP_034435784.1">
    <property type="nucleotide sequence ID" value="NZ_CBTK010000287.1"/>
</dbReference>
<dbReference type="Gene3D" id="3.40.50.1000">
    <property type="entry name" value="HAD superfamily/HAD-like"/>
    <property type="match status" value="1"/>
</dbReference>
<dbReference type="SUPFAM" id="SSF56784">
    <property type="entry name" value="HAD-like"/>
    <property type="match status" value="1"/>
</dbReference>
<dbReference type="InterPro" id="IPR023214">
    <property type="entry name" value="HAD_sf"/>
</dbReference>
<protein>
    <recommendedName>
        <fullName evidence="3">Haloacid dehalogenase</fullName>
    </recommendedName>
</protein>
<evidence type="ECO:0000313" key="1">
    <source>
        <dbReference type="EMBL" id="CDH47033.1"/>
    </source>
</evidence>
<keyword evidence="2" id="KW-1185">Reference proteome</keyword>
<gene>
    <name evidence="1" type="ORF">BN874_70017</name>
</gene>